<dbReference type="PANTHER" id="PTHR34011">
    <property type="entry name" value="PHYCOBILISOME 32.1 KDA LINKER POLYPEPTIDE, PHYCOCYANIN-ASSOCIATED, ROD 2-RELATED"/>
    <property type="match status" value="1"/>
</dbReference>
<keyword evidence="4" id="KW-0793">Thylakoid</keyword>
<dbReference type="GO" id="GO:0015979">
    <property type="term" value="P:photosynthesis"/>
    <property type="evidence" value="ECO:0007669"/>
    <property type="project" value="InterPro"/>
</dbReference>
<accession>A0AAU8JJN4</accession>
<dbReference type="InterPro" id="IPR001297">
    <property type="entry name" value="PBS_linker_dom"/>
</dbReference>
<dbReference type="GO" id="GO:0030089">
    <property type="term" value="C:phycobilisome"/>
    <property type="evidence" value="ECO:0007669"/>
    <property type="project" value="UniProtKB-UniRule"/>
</dbReference>
<dbReference type="RefSeq" id="WP_054466336.1">
    <property type="nucleotide sequence ID" value="NZ_CP159837.1"/>
</dbReference>
<evidence type="ECO:0000256" key="4">
    <source>
        <dbReference type="ARBA" id="ARBA00023078"/>
    </source>
</evidence>
<evidence type="ECO:0000256" key="1">
    <source>
        <dbReference type="ARBA" id="ARBA00004308"/>
    </source>
</evidence>
<sequence>MSVNKSFNKIELKNTSSSEEREAVLKPIYQQVLERQPYQWERRQYLQDLEKQFIKGKLGIRHFLKGLAVSPLYLQIFYENSSNVKFIENAFKHFLGRSPHDENEIRACDQILATQGVKAMVSALIDSDEYRKLFGSFTVPYWQSDRTYDSPNDYLENQLLHKEHAGDRGWAVPTLYWHELNLECKGNICRPKWHPSSRLRSE</sequence>
<evidence type="ECO:0000256" key="5">
    <source>
        <dbReference type="ARBA" id="ARBA00023136"/>
    </source>
</evidence>
<comment type="similarity">
    <text evidence="6">Belongs to the phycobilisome linker protein family.</text>
</comment>
<organism evidence="8">
    <name type="scientific">Planktothricoides raciborskii GIHE-MW2</name>
    <dbReference type="NCBI Taxonomy" id="2792601"/>
    <lineage>
        <taxon>Bacteria</taxon>
        <taxon>Bacillati</taxon>
        <taxon>Cyanobacteriota</taxon>
        <taxon>Cyanophyceae</taxon>
        <taxon>Oscillatoriophycideae</taxon>
        <taxon>Oscillatoriales</taxon>
        <taxon>Oscillatoriaceae</taxon>
        <taxon>Planktothricoides</taxon>
    </lineage>
</organism>
<dbReference type="EMBL" id="CP159837">
    <property type="protein sequence ID" value="XCM39065.1"/>
    <property type="molecule type" value="Genomic_DNA"/>
</dbReference>
<dbReference type="Gene3D" id="1.10.3130.20">
    <property type="entry name" value="Phycobilisome linker domain"/>
    <property type="match status" value="1"/>
</dbReference>
<comment type="subcellular location">
    <subcellularLocation>
        <location evidence="1">Endomembrane system</location>
    </subcellularLocation>
</comment>
<evidence type="ECO:0000256" key="3">
    <source>
        <dbReference type="ARBA" id="ARBA00022738"/>
    </source>
</evidence>
<reference evidence="8" key="1">
    <citation type="submission" date="2024-07" db="EMBL/GenBank/DDBJ databases">
        <authorList>
            <person name="Kim Y.J."/>
            <person name="Jeong J.Y."/>
        </authorList>
    </citation>
    <scope>NUCLEOTIDE SEQUENCE</scope>
    <source>
        <strain evidence="8">GIHE-MW2</strain>
    </source>
</reference>
<gene>
    <name evidence="8" type="ORF">ABWT76_001958</name>
</gene>
<dbReference type="GO" id="GO:0012505">
    <property type="term" value="C:endomembrane system"/>
    <property type="evidence" value="ECO:0007669"/>
    <property type="project" value="UniProtKB-SubCell"/>
</dbReference>
<protein>
    <submittedName>
        <fullName evidence="8">Phycobilisome rod-core linker polypeptide</fullName>
    </submittedName>
</protein>
<evidence type="ECO:0000259" key="7">
    <source>
        <dbReference type="PROSITE" id="PS51445"/>
    </source>
</evidence>
<evidence type="ECO:0000256" key="2">
    <source>
        <dbReference type="ARBA" id="ARBA00022549"/>
    </source>
</evidence>
<name>A0AAU8JJN4_9CYAN</name>
<dbReference type="Pfam" id="PF00427">
    <property type="entry name" value="PBS_linker_poly"/>
    <property type="match status" value="1"/>
</dbReference>
<keyword evidence="3 6" id="KW-0605">Phycobilisome</keyword>
<proteinExistence type="inferred from homology"/>
<dbReference type="PROSITE" id="PS51445">
    <property type="entry name" value="PBS_LINKER"/>
    <property type="match status" value="1"/>
</dbReference>
<evidence type="ECO:0000256" key="6">
    <source>
        <dbReference type="PROSITE-ProRule" id="PRU00775"/>
    </source>
</evidence>
<evidence type="ECO:0000313" key="8">
    <source>
        <dbReference type="EMBL" id="XCM39065.1"/>
    </source>
</evidence>
<dbReference type="InterPro" id="IPR038255">
    <property type="entry name" value="PBS_linker_sf"/>
</dbReference>
<dbReference type="AlphaFoldDB" id="A0AAU8JJN4"/>
<keyword evidence="2" id="KW-0042">Antenna complex</keyword>
<keyword evidence="5" id="KW-0472">Membrane</keyword>
<feature type="domain" description="PBS-linker" evidence="7">
    <location>
        <begin position="1"/>
        <end position="169"/>
    </location>
</feature>